<name>A0AAD4GP74_ASPNN</name>
<proteinExistence type="predicted"/>
<comment type="caution">
    <text evidence="2">The sequence shown here is derived from an EMBL/GenBank/DDBJ whole genome shotgun (WGS) entry which is preliminary data.</text>
</comment>
<sequence>MKLDEKVEKQKEEKEKQKRVQALLKKLDDTLKQLQKMVSSPQYVNLIQHLVTKPPLEVEKFTAVLHPSTTKTKIRPTIENFFPKDPGLISLLEKHWSGLSRGLYTRPSDEDVLQWNTKSVDKATRYHFTVEQIIDDSERYWWQRAFAELHILEEYNSIYEAIKRRSDKNHNGKTYISRAYDQYVDDLCTSFGGDNALLNKDLLRLKVKRNIKNAKRWTIIVKKLGIGAVLACGRAVTAKM</sequence>
<dbReference type="AlphaFoldDB" id="A0AAD4GP74"/>
<keyword evidence="1" id="KW-0175">Coiled coil</keyword>
<keyword evidence="3" id="KW-1185">Reference proteome</keyword>
<organism evidence="2 3">
    <name type="scientific">Aspergillus nanangensis</name>
    <dbReference type="NCBI Taxonomy" id="2582783"/>
    <lineage>
        <taxon>Eukaryota</taxon>
        <taxon>Fungi</taxon>
        <taxon>Dikarya</taxon>
        <taxon>Ascomycota</taxon>
        <taxon>Pezizomycotina</taxon>
        <taxon>Eurotiomycetes</taxon>
        <taxon>Eurotiomycetidae</taxon>
        <taxon>Eurotiales</taxon>
        <taxon>Aspergillaceae</taxon>
        <taxon>Aspergillus</taxon>
        <taxon>Aspergillus subgen. Circumdati</taxon>
    </lineage>
</organism>
<protein>
    <submittedName>
        <fullName evidence="2">Uncharacterized protein</fullName>
    </submittedName>
</protein>
<feature type="coiled-coil region" evidence="1">
    <location>
        <begin position="6"/>
        <end position="37"/>
    </location>
</feature>
<reference evidence="2" key="2">
    <citation type="submission" date="2020-02" db="EMBL/GenBank/DDBJ databases">
        <authorList>
            <person name="Gilchrist C.L.M."/>
            <person name="Chooi Y.-H."/>
        </authorList>
    </citation>
    <scope>NUCLEOTIDE SEQUENCE</scope>
    <source>
        <strain evidence="2">MST-FP2251</strain>
    </source>
</reference>
<reference evidence="2" key="1">
    <citation type="journal article" date="2019" name="Beilstein J. Org. Chem.">
        <title>Nanangenines: drimane sesquiterpenoids as the dominant metabolite cohort of a novel Australian fungus, Aspergillus nanangensis.</title>
        <authorList>
            <person name="Lacey H.J."/>
            <person name="Gilchrist C.L.M."/>
            <person name="Crombie A."/>
            <person name="Kalaitzis J.A."/>
            <person name="Vuong D."/>
            <person name="Rutledge P.J."/>
            <person name="Turner P."/>
            <person name="Pitt J.I."/>
            <person name="Lacey E."/>
            <person name="Chooi Y.H."/>
            <person name="Piggott A.M."/>
        </authorList>
    </citation>
    <scope>NUCLEOTIDE SEQUENCE</scope>
    <source>
        <strain evidence="2">MST-FP2251</strain>
    </source>
</reference>
<gene>
    <name evidence="2" type="ORF">FE257_002178</name>
</gene>
<evidence type="ECO:0000313" key="3">
    <source>
        <dbReference type="Proteomes" id="UP001194746"/>
    </source>
</evidence>
<dbReference type="Proteomes" id="UP001194746">
    <property type="component" value="Unassembled WGS sequence"/>
</dbReference>
<evidence type="ECO:0000256" key="1">
    <source>
        <dbReference type="SAM" id="Coils"/>
    </source>
</evidence>
<dbReference type="EMBL" id="VCAU01000130">
    <property type="protein sequence ID" value="KAF9884187.1"/>
    <property type="molecule type" value="Genomic_DNA"/>
</dbReference>
<accession>A0AAD4GP74</accession>
<evidence type="ECO:0000313" key="2">
    <source>
        <dbReference type="EMBL" id="KAF9884187.1"/>
    </source>
</evidence>